<gene>
    <name evidence="2" type="ORF">CA606_20425</name>
</gene>
<evidence type="ECO:0000313" key="3">
    <source>
        <dbReference type="Proteomes" id="UP000217311"/>
    </source>
</evidence>
<protein>
    <submittedName>
        <fullName evidence="2">Uncharacterized protein</fullName>
    </submittedName>
</protein>
<reference evidence="3" key="1">
    <citation type="submission" date="2017-09" db="EMBL/GenBank/DDBJ databases">
        <title>Genome evolution observed in wild isolates of Caulobacter crescentus.</title>
        <authorList>
            <person name="Ely B."/>
            <person name="Wilson K."/>
            <person name="Scott D."/>
        </authorList>
    </citation>
    <scope>NUCLEOTIDE SEQUENCE [LARGE SCALE GENOMIC DNA]</scope>
    <source>
        <strain evidence="3">CB13b1a</strain>
    </source>
</reference>
<feature type="compositionally biased region" description="Pro residues" evidence="1">
    <location>
        <begin position="32"/>
        <end position="41"/>
    </location>
</feature>
<dbReference type="AlphaFoldDB" id="A0A2S1B7Q5"/>
<dbReference type="EMBL" id="CP023315">
    <property type="protein sequence ID" value="AWC68718.1"/>
    <property type="molecule type" value="Genomic_DNA"/>
</dbReference>
<accession>A0A2S1B7Q5</accession>
<sequence length="77" mass="8128">MEEGRTLSPNHADGGRVWPATRSPDRSSIPLEPVPARPPPAAANGRWPCAPSSRRGGTSMGAISTPGTERRRKVASL</sequence>
<evidence type="ECO:0000313" key="2">
    <source>
        <dbReference type="EMBL" id="AWC68718.1"/>
    </source>
</evidence>
<proteinExistence type="predicted"/>
<organism evidence="2 3">
    <name type="scientific">Caulobacter vibrioides</name>
    <name type="common">Caulobacter crescentus</name>
    <dbReference type="NCBI Taxonomy" id="155892"/>
    <lineage>
        <taxon>Bacteria</taxon>
        <taxon>Pseudomonadati</taxon>
        <taxon>Pseudomonadota</taxon>
        <taxon>Alphaproteobacteria</taxon>
        <taxon>Caulobacterales</taxon>
        <taxon>Caulobacteraceae</taxon>
        <taxon>Caulobacter</taxon>
    </lineage>
</organism>
<evidence type="ECO:0000256" key="1">
    <source>
        <dbReference type="SAM" id="MobiDB-lite"/>
    </source>
</evidence>
<dbReference type="Proteomes" id="UP000217311">
    <property type="component" value="Chromosome"/>
</dbReference>
<name>A0A2S1B7Q5_CAUVI</name>
<feature type="region of interest" description="Disordered" evidence="1">
    <location>
        <begin position="1"/>
        <end position="77"/>
    </location>
</feature>